<comment type="caution">
    <text evidence="4">The sequence shown here is derived from an EMBL/GenBank/DDBJ whole genome shotgun (WGS) entry which is preliminary data.</text>
</comment>
<dbReference type="CDD" id="cd23161">
    <property type="entry name" value="Prefoldin_6"/>
    <property type="match status" value="1"/>
</dbReference>
<keyword evidence="2" id="KW-0143">Chaperone</keyword>
<evidence type="ECO:0000313" key="5">
    <source>
        <dbReference type="Proteomes" id="UP001162131"/>
    </source>
</evidence>
<dbReference type="GO" id="GO:0016272">
    <property type="term" value="C:prefoldin complex"/>
    <property type="evidence" value="ECO:0007669"/>
    <property type="project" value="InterPro"/>
</dbReference>
<evidence type="ECO:0000256" key="1">
    <source>
        <dbReference type="ARBA" id="ARBA00008045"/>
    </source>
</evidence>
<evidence type="ECO:0008006" key="6">
    <source>
        <dbReference type="Google" id="ProtNLM"/>
    </source>
</evidence>
<dbReference type="AlphaFoldDB" id="A0AAU9K0E1"/>
<evidence type="ECO:0000256" key="2">
    <source>
        <dbReference type="ARBA" id="ARBA00023186"/>
    </source>
</evidence>
<dbReference type="EMBL" id="CAJZBQ010000051">
    <property type="protein sequence ID" value="CAG9330327.1"/>
    <property type="molecule type" value="Genomic_DNA"/>
</dbReference>
<name>A0AAU9K0E1_9CILI</name>
<dbReference type="PANTHER" id="PTHR21431:SF0">
    <property type="entry name" value="PREFOLDIN SUBUNIT 6"/>
    <property type="match status" value="1"/>
</dbReference>
<accession>A0AAU9K0E1</accession>
<dbReference type="InterPro" id="IPR009053">
    <property type="entry name" value="Prefoldin"/>
</dbReference>
<feature type="coiled-coil region" evidence="3">
    <location>
        <begin position="77"/>
        <end position="111"/>
    </location>
</feature>
<gene>
    <name evidence="4" type="ORF">BSTOLATCC_MIC50920</name>
</gene>
<dbReference type="GO" id="GO:0051082">
    <property type="term" value="F:unfolded protein binding"/>
    <property type="evidence" value="ECO:0007669"/>
    <property type="project" value="InterPro"/>
</dbReference>
<comment type="similarity">
    <text evidence="1">Belongs to the prefoldin subunit beta family.</text>
</comment>
<proteinExistence type="inferred from homology"/>
<dbReference type="Proteomes" id="UP001162131">
    <property type="component" value="Unassembled WGS sequence"/>
</dbReference>
<keyword evidence="3" id="KW-0175">Coiled coil</keyword>
<keyword evidence="5" id="KW-1185">Reference proteome</keyword>
<protein>
    <recommendedName>
        <fullName evidence="6">Prefoldin subunit 6</fullName>
    </recommendedName>
</protein>
<dbReference type="Gene3D" id="1.10.287.370">
    <property type="match status" value="1"/>
</dbReference>
<dbReference type="SUPFAM" id="SSF46579">
    <property type="entry name" value="Prefoldin"/>
    <property type="match status" value="1"/>
</dbReference>
<reference evidence="4" key="1">
    <citation type="submission" date="2021-09" db="EMBL/GenBank/DDBJ databases">
        <authorList>
            <consortium name="AG Swart"/>
            <person name="Singh M."/>
            <person name="Singh A."/>
            <person name="Seah K."/>
            <person name="Emmerich C."/>
        </authorList>
    </citation>
    <scope>NUCLEOTIDE SEQUENCE</scope>
    <source>
        <strain evidence="4">ATCC30299</strain>
    </source>
</reference>
<dbReference type="GO" id="GO:0051087">
    <property type="term" value="F:protein-folding chaperone binding"/>
    <property type="evidence" value="ECO:0007669"/>
    <property type="project" value="TreeGrafter"/>
</dbReference>
<dbReference type="GO" id="GO:0006457">
    <property type="term" value="P:protein folding"/>
    <property type="evidence" value="ECO:0007669"/>
    <property type="project" value="InterPro"/>
</dbReference>
<dbReference type="GO" id="GO:0005737">
    <property type="term" value="C:cytoplasm"/>
    <property type="evidence" value="ECO:0007669"/>
    <property type="project" value="TreeGrafter"/>
</dbReference>
<dbReference type="Pfam" id="PF01920">
    <property type="entry name" value="Prefoldin_2"/>
    <property type="match status" value="1"/>
</dbReference>
<organism evidence="4 5">
    <name type="scientific">Blepharisma stoltei</name>
    <dbReference type="NCBI Taxonomy" id="1481888"/>
    <lineage>
        <taxon>Eukaryota</taxon>
        <taxon>Sar</taxon>
        <taxon>Alveolata</taxon>
        <taxon>Ciliophora</taxon>
        <taxon>Postciliodesmatophora</taxon>
        <taxon>Heterotrichea</taxon>
        <taxon>Heterotrichida</taxon>
        <taxon>Blepharismidae</taxon>
        <taxon>Blepharisma</taxon>
    </lineage>
</organism>
<dbReference type="PANTHER" id="PTHR21431">
    <property type="entry name" value="PREFOLDIN SUBUNIT 6"/>
    <property type="match status" value="1"/>
</dbReference>
<dbReference type="GO" id="GO:0051131">
    <property type="term" value="P:chaperone-mediated protein complex assembly"/>
    <property type="evidence" value="ECO:0007669"/>
    <property type="project" value="TreeGrafter"/>
</dbReference>
<evidence type="ECO:0000313" key="4">
    <source>
        <dbReference type="EMBL" id="CAG9330327.1"/>
    </source>
</evidence>
<evidence type="ECO:0000256" key="3">
    <source>
        <dbReference type="SAM" id="Coils"/>
    </source>
</evidence>
<sequence length="117" mass="13754">MAEEIEKELADLRKIQKEVGKLESMRQDYILKKHENDMVKEEFDQLQDEESKVYKLIGPALISQSLSEAKNTVDKRLEFITKEITRLEKLKEDFLKKAEEKQTKIMQLQKSIAARGK</sequence>
<dbReference type="InterPro" id="IPR002777">
    <property type="entry name" value="PFD_beta-like"/>
</dbReference>
<dbReference type="FunFam" id="1.10.287.370:FF:000003">
    <property type="entry name" value="Prefoldin subunit 6"/>
    <property type="match status" value="1"/>
</dbReference>